<sequence>MEKNKINTNIILASFAIVFAIGIVALMYFNSKSKNSVGNVHSVEKPLPIINQSMLNSVINEKITLPPVSNQIEQKINEFIDIESNRNWKKIYNLPKEKCIVAKLIHGIDFDTEVKYIFLEFYIFDGEKESEKNVEDNENILEKPACSPDLIQEDPPFNNFTLEFKANTDKIDALLEKIDDCIAYLANETNQQASLNATDQKDAENIKKILEILKQKIKLLLEKKPEIEENDTSGEKQIDVRMLLCSFGYKFAKMVIKDEIINCNNDEEPNRSIINGIHFDVDEQDDSQSLRKILVYFFINIYEFCINDKKS</sequence>
<keyword evidence="2" id="KW-0812">Transmembrane</keyword>
<keyword evidence="1" id="KW-0175">Coiled coil</keyword>
<keyword evidence="2" id="KW-0472">Membrane</keyword>
<evidence type="ECO:0000256" key="2">
    <source>
        <dbReference type="SAM" id="Phobius"/>
    </source>
</evidence>
<evidence type="ECO:0000313" key="4">
    <source>
        <dbReference type="Proteomes" id="UP000003163"/>
    </source>
</evidence>
<evidence type="ECO:0000313" key="3">
    <source>
        <dbReference type="EMBL" id="EJW03806.1"/>
    </source>
</evidence>
<accession>J9D7N3</accession>
<keyword evidence="4" id="KW-1185">Reference proteome</keyword>
<reference evidence="3 4" key="1">
    <citation type="submission" date="2011-08" db="EMBL/GenBank/DDBJ databases">
        <authorList>
            <person name="Liu Z.J."/>
            <person name="Shi F.L."/>
            <person name="Lu J.Q."/>
            <person name="Li M."/>
            <person name="Wang Z.L."/>
        </authorList>
    </citation>
    <scope>NUCLEOTIDE SEQUENCE [LARGE SCALE GENOMIC DNA]</scope>
    <source>
        <strain evidence="3 4">USNM 41457</strain>
    </source>
</reference>
<evidence type="ECO:0000256" key="1">
    <source>
        <dbReference type="SAM" id="Coils"/>
    </source>
</evidence>
<dbReference type="AlphaFoldDB" id="J9D7N3"/>
<proteinExistence type="predicted"/>
<feature type="transmembrane region" description="Helical" evidence="2">
    <location>
        <begin position="6"/>
        <end position="29"/>
    </location>
</feature>
<organism evidence="3 4">
    <name type="scientific">Edhazardia aedis (strain USNM 41457)</name>
    <name type="common">Microsporidian parasite</name>
    <dbReference type="NCBI Taxonomy" id="1003232"/>
    <lineage>
        <taxon>Eukaryota</taxon>
        <taxon>Fungi</taxon>
        <taxon>Fungi incertae sedis</taxon>
        <taxon>Microsporidia</taxon>
        <taxon>Edhazardia</taxon>
    </lineage>
</organism>
<reference evidence="4" key="2">
    <citation type="submission" date="2015-07" db="EMBL/GenBank/DDBJ databases">
        <title>Contrasting host-pathogen interactions and genome evolution in two generalist and specialist microsporidian pathogens of mosquitoes.</title>
        <authorList>
            <consortium name="The Broad Institute Genomics Platform"/>
            <consortium name="The Broad Institute Genome Sequencing Center for Infectious Disease"/>
            <person name="Cuomo C.A."/>
            <person name="Sanscrainte N.D."/>
            <person name="Goldberg J.M."/>
            <person name="Heiman D."/>
            <person name="Young S."/>
            <person name="Zeng Q."/>
            <person name="Becnel J.J."/>
            <person name="Birren B.W."/>
        </authorList>
    </citation>
    <scope>NUCLEOTIDE SEQUENCE [LARGE SCALE GENOMIC DNA]</scope>
    <source>
        <strain evidence="4">USNM 41457</strain>
    </source>
</reference>
<dbReference type="InParanoid" id="J9D7N3"/>
<name>J9D7N3_EDHAE</name>
<protein>
    <submittedName>
        <fullName evidence="3">Uncharacterized protein</fullName>
    </submittedName>
</protein>
<dbReference type="HOGENOM" id="CLU_894364_0_0_1"/>
<gene>
    <name evidence="3" type="ORF">EDEG_01898</name>
</gene>
<keyword evidence="2" id="KW-1133">Transmembrane helix</keyword>
<comment type="caution">
    <text evidence="3">The sequence shown here is derived from an EMBL/GenBank/DDBJ whole genome shotgun (WGS) entry which is preliminary data.</text>
</comment>
<dbReference type="Proteomes" id="UP000003163">
    <property type="component" value="Unassembled WGS sequence"/>
</dbReference>
<dbReference type="EMBL" id="AFBI03000030">
    <property type="protein sequence ID" value="EJW03806.1"/>
    <property type="molecule type" value="Genomic_DNA"/>
</dbReference>
<feature type="coiled-coil region" evidence="1">
    <location>
        <begin position="203"/>
        <end position="230"/>
    </location>
</feature>
<dbReference type="VEuPathDB" id="MicrosporidiaDB:EDEG_01898"/>